<dbReference type="GO" id="GO:0003723">
    <property type="term" value="F:RNA binding"/>
    <property type="evidence" value="ECO:0007669"/>
    <property type="project" value="InterPro"/>
</dbReference>
<protein>
    <recommendedName>
        <fullName evidence="4">Large ribosomal subunit protein eL14</fullName>
    </recommendedName>
    <alternativeName>
        <fullName evidence="5">60S ribosomal protein L14</fullName>
    </alternativeName>
</protein>
<dbReference type="Proteomes" id="UP001153620">
    <property type="component" value="Chromosome 1"/>
</dbReference>
<reference evidence="9" key="2">
    <citation type="submission" date="2022-10" db="EMBL/GenBank/DDBJ databases">
        <authorList>
            <consortium name="ENA_rothamsted_submissions"/>
            <consortium name="culmorum"/>
            <person name="King R."/>
        </authorList>
    </citation>
    <scope>NUCLEOTIDE SEQUENCE</scope>
</reference>
<comment type="similarity">
    <text evidence="1">Belongs to the eukaryotic ribosomal protein eL14 family.</text>
</comment>
<reference evidence="9" key="1">
    <citation type="submission" date="2022-01" db="EMBL/GenBank/DDBJ databases">
        <authorList>
            <person name="King R."/>
        </authorList>
    </citation>
    <scope>NUCLEOTIDE SEQUENCE</scope>
</reference>
<dbReference type="GO" id="GO:0003735">
    <property type="term" value="F:structural constituent of ribosome"/>
    <property type="evidence" value="ECO:0007669"/>
    <property type="project" value="InterPro"/>
</dbReference>
<accession>A0A9N9RNB0</accession>
<proteinExistence type="inferred from homology"/>
<dbReference type="InterPro" id="IPR014722">
    <property type="entry name" value="Rib_uL2_dom2"/>
</dbReference>
<dbReference type="GO" id="GO:0022625">
    <property type="term" value="C:cytosolic large ribosomal subunit"/>
    <property type="evidence" value="ECO:0007669"/>
    <property type="project" value="TreeGrafter"/>
</dbReference>
<evidence type="ECO:0000256" key="6">
    <source>
        <dbReference type="SAM" id="MobiDB-lite"/>
    </source>
</evidence>
<dbReference type="InterPro" id="IPR005824">
    <property type="entry name" value="KOW"/>
</dbReference>
<dbReference type="InterPro" id="IPR008991">
    <property type="entry name" value="Translation_prot_SH3-like_sf"/>
</dbReference>
<dbReference type="GO" id="GO:0006412">
    <property type="term" value="P:translation"/>
    <property type="evidence" value="ECO:0007669"/>
    <property type="project" value="InterPro"/>
</dbReference>
<evidence type="ECO:0000256" key="1">
    <source>
        <dbReference type="ARBA" id="ARBA00006592"/>
    </source>
</evidence>
<feature type="region of interest" description="Disordered" evidence="6">
    <location>
        <begin position="138"/>
        <end position="179"/>
    </location>
</feature>
<evidence type="ECO:0000256" key="5">
    <source>
        <dbReference type="ARBA" id="ARBA00035318"/>
    </source>
</evidence>
<dbReference type="EMBL" id="OU895877">
    <property type="protein sequence ID" value="CAG9800112.1"/>
    <property type="molecule type" value="Genomic_DNA"/>
</dbReference>
<sequence>MGFTRFVETGRIARISRGRYKGKLVAIVDVIDQNRVLIDGPLTRVPRQQYPVSHLHLTKFVVKFPFTAPTRIVKKALEDYKFKEKWSQTLWAERAKAKRLRSNLTDFERFKIRNVKRSKNRMIAPVFDKLKKQASKSGMLFGKPVKGTKPLPAKKPKVEGAVKKKAPKKKVATKKPAKK</sequence>
<keyword evidence="2" id="KW-0689">Ribosomal protein</keyword>
<evidence type="ECO:0000256" key="3">
    <source>
        <dbReference type="ARBA" id="ARBA00023274"/>
    </source>
</evidence>
<dbReference type="PANTHER" id="PTHR11127:SF2">
    <property type="entry name" value="LARGE RIBOSOMAL SUBUNIT PROTEIN EL14"/>
    <property type="match status" value="1"/>
</dbReference>
<dbReference type="Gene3D" id="2.30.30.30">
    <property type="match status" value="1"/>
</dbReference>
<keyword evidence="10" id="KW-1185">Reference proteome</keyword>
<evidence type="ECO:0000259" key="7">
    <source>
        <dbReference type="Pfam" id="PF00467"/>
    </source>
</evidence>
<dbReference type="InterPro" id="IPR002784">
    <property type="entry name" value="Ribosomal_eL14_dom"/>
</dbReference>
<feature type="domain" description="Large ribosomal subunit protein eL14" evidence="8">
    <location>
        <begin position="46"/>
        <end position="120"/>
    </location>
</feature>
<organism evidence="9 10">
    <name type="scientific">Chironomus riparius</name>
    <dbReference type="NCBI Taxonomy" id="315576"/>
    <lineage>
        <taxon>Eukaryota</taxon>
        <taxon>Metazoa</taxon>
        <taxon>Ecdysozoa</taxon>
        <taxon>Arthropoda</taxon>
        <taxon>Hexapoda</taxon>
        <taxon>Insecta</taxon>
        <taxon>Pterygota</taxon>
        <taxon>Neoptera</taxon>
        <taxon>Endopterygota</taxon>
        <taxon>Diptera</taxon>
        <taxon>Nematocera</taxon>
        <taxon>Chironomoidea</taxon>
        <taxon>Chironomidae</taxon>
        <taxon>Chironominae</taxon>
        <taxon>Chironomus</taxon>
    </lineage>
</organism>
<dbReference type="CDD" id="cd23702">
    <property type="entry name" value="eL14"/>
    <property type="match status" value="1"/>
</dbReference>
<gene>
    <name evidence="9" type="ORF">CHIRRI_LOCUS3063</name>
</gene>
<dbReference type="InterPro" id="IPR039660">
    <property type="entry name" value="Ribosomal_eL14"/>
</dbReference>
<evidence type="ECO:0000256" key="2">
    <source>
        <dbReference type="ARBA" id="ARBA00022980"/>
    </source>
</evidence>
<evidence type="ECO:0000313" key="10">
    <source>
        <dbReference type="Proteomes" id="UP001153620"/>
    </source>
</evidence>
<evidence type="ECO:0000313" key="9">
    <source>
        <dbReference type="EMBL" id="CAG9800112.1"/>
    </source>
</evidence>
<feature type="domain" description="KOW" evidence="7">
    <location>
        <begin position="10"/>
        <end position="39"/>
    </location>
</feature>
<evidence type="ECO:0000256" key="4">
    <source>
        <dbReference type="ARBA" id="ARBA00035215"/>
    </source>
</evidence>
<feature type="compositionally biased region" description="Basic residues" evidence="6">
    <location>
        <begin position="163"/>
        <end position="179"/>
    </location>
</feature>
<dbReference type="Pfam" id="PF00467">
    <property type="entry name" value="KOW"/>
    <property type="match status" value="1"/>
</dbReference>
<name>A0A9N9RNB0_9DIPT</name>
<dbReference type="AlphaFoldDB" id="A0A9N9RNB0"/>
<dbReference type="SUPFAM" id="SSF50104">
    <property type="entry name" value="Translation proteins SH3-like domain"/>
    <property type="match status" value="1"/>
</dbReference>
<keyword evidence="3" id="KW-0687">Ribonucleoprotein</keyword>
<dbReference type="OrthoDB" id="1875589at2759"/>
<dbReference type="Pfam" id="PF01929">
    <property type="entry name" value="Ribosomal_L14e"/>
    <property type="match status" value="1"/>
</dbReference>
<evidence type="ECO:0000259" key="8">
    <source>
        <dbReference type="Pfam" id="PF01929"/>
    </source>
</evidence>
<dbReference type="PANTHER" id="PTHR11127">
    <property type="entry name" value="60S RIBOSOMAL PROTEIN L14"/>
    <property type="match status" value="1"/>
</dbReference>
<dbReference type="GO" id="GO:0042273">
    <property type="term" value="P:ribosomal large subunit biogenesis"/>
    <property type="evidence" value="ECO:0007669"/>
    <property type="project" value="TreeGrafter"/>
</dbReference>